<dbReference type="AlphaFoldDB" id="A0AAF5CVF9"/>
<dbReference type="WBParaSite" id="TCONS_00001886.p1">
    <property type="protein sequence ID" value="TCONS_00001886.p1"/>
    <property type="gene ID" value="XLOC_001794"/>
</dbReference>
<accession>A0AAF5CVF9</accession>
<evidence type="ECO:0000256" key="1">
    <source>
        <dbReference type="ARBA" id="ARBA00022737"/>
    </source>
</evidence>
<feature type="domain" description="PDZ" evidence="2">
    <location>
        <begin position="261"/>
        <end position="336"/>
    </location>
</feature>
<dbReference type="SMART" id="SM00228">
    <property type="entry name" value="PDZ"/>
    <property type="match status" value="2"/>
</dbReference>
<keyword evidence="3" id="KW-1185">Reference proteome</keyword>
<dbReference type="PANTHER" id="PTHR12345">
    <property type="entry name" value="SYNTENIN RELATED"/>
    <property type="match status" value="1"/>
</dbReference>
<name>A0AAF5CVF9_STRER</name>
<dbReference type="InterPro" id="IPR051230">
    <property type="entry name" value="APP-Binding"/>
</dbReference>
<dbReference type="GO" id="GO:0005737">
    <property type="term" value="C:cytoplasm"/>
    <property type="evidence" value="ECO:0007669"/>
    <property type="project" value="TreeGrafter"/>
</dbReference>
<evidence type="ECO:0000259" key="2">
    <source>
        <dbReference type="PROSITE" id="PS50106"/>
    </source>
</evidence>
<protein>
    <submittedName>
        <fullName evidence="4">PDZ domain-containing protein</fullName>
    </submittedName>
</protein>
<dbReference type="GO" id="GO:0005886">
    <property type="term" value="C:plasma membrane"/>
    <property type="evidence" value="ECO:0007669"/>
    <property type="project" value="TreeGrafter"/>
</dbReference>
<dbReference type="InterPro" id="IPR036034">
    <property type="entry name" value="PDZ_sf"/>
</dbReference>
<dbReference type="PANTHER" id="PTHR12345:SF3">
    <property type="entry name" value="PDZ DOMAIN-CONTAINING PROTEIN"/>
    <property type="match status" value="1"/>
</dbReference>
<reference evidence="4" key="1">
    <citation type="submission" date="2024-02" db="UniProtKB">
        <authorList>
            <consortium name="WormBaseParasite"/>
        </authorList>
    </citation>
    <scope>IDENTIFICATION</scope>
</reference>
<dbReference type="Proteomes" id="UP000035681">
    <property type="component" value="Unplaced"/>
</dbReference>
<sequence>SIFMSKIILKTSIKKNYNKMSVFYPSLEDMTVDQYIVSQRYPPHPHPTAPSYYYARDSQNTSSNITNIPIYEAINNDDKGKKKESGKIGSEGMMQFDATKFNTDTCENNTTTTMARGNGDFSVIPWNIDDRRVVQSNEIMHSDAAEQLPNGALMVAPVSMLSNSLSKSVVHHGVRTTTLYKEKSGKVGMRLRCINMGMFVQFVAEDSPASIGGIRFGDQILEINGIELLGLSEDEAMDLLNPSKKEQTIDLVIRDRPFERTITLHKNNIGSLGFAYTDNKITHIIKNTSASRNGLLINQRILEVNGQNVIGFKSSEMKKILDEAEQTVTLTIISNEMYNELLKNVSWNLILKKQDHSVPE</sequence>
<organism evidence="3 4">
    <name type="scientific">Strongyloides stercoralis</name>
    <name type="common">Threadworm</name>
    <dbReference type="NCBI Taxonomy" id="6248"/>
    <lineage>
        <taxon>Eukaryota</taxon>
        <taxon>Metazoa</taxon>
        <taxon>Ecdysozoa</taxon>
        <taxon>Nematoda</taxon>
        <taxon>Chromadorea</taxon>
        <taxon>Rhabditida</taxon>
        <taxon>Tylenchina</taxon>
        <taxon>Panagrolaimomorpha</taxon>
        <taxon>Strongyloidoidea</taxon>
        <taxon>Strongyloididae</taxon>
        <taxon>Strongyloides</taxon>
    </lineage>
</organism>
<evidence type="ECO:0000313" key="3">
    <source>
        <dbReference type="Proteomes" id="UP000035681"/>
    </source>
</evidence>
<keyword evidence="1" id="KW-0677">Repeat</keyword>
<dbReference type="PROSITE" id="PS50106">
    <property type="entry name" value="PDZ"/>
    <property type="match status" value="2"/>
</dbReference>
<proteinExistence type="predicted"/>
<dbReference type="Gene3D" id="2.30.42.10">
    <property type="match status" value="2"/>
</dbReference>
<dbReference type="Pfam" id="PF00595">
    <property type="entry name" value="PDZ"/>
    <property type="match status" value="2"/>
</dbReference>
<dbReference type="SUPFAM" id="SSF50156">
    <property type="entry name" value="PDZ domain-like"/>
    <property type="match status" value="2"/>
</dbReference>
<feature type="domain" description="PDZ" evidence="2">
    <location>
        <begin position="176"/>
        <end position="255"/>
    </location>
</feature>
<dbReference type="InterPro" id="IPR001478">
    <property type="entry name" value="PDZ"/>
</dbReference>
<evidence type="ECO:0000313" key="4">
    <source>
        <dbReference type="WBParaSite" id="TCONS_00001886.p1"/>
    </source>
</evidence>